<feature type="domain" description="Glycosyltransferase 2-like" evidence="2">
    <location>
        <begin position="4"/>
        <end position="167"/>
    </location>
</feature>
<sequence length="280" mass="33219">MKITILVVLYNKKFKESPTLQTILSEKHTLKKMNVELCIHDNSPNSQLDECYISEMKEFVKCYYTHTPENMTLREIYNNIINTLKYNTYLCLMDDDTSLPQSFFNEVISAINKNPDIELIVPRVIVNDKLYSPHKSYSFINRPTFRDIKGIQKSRNMSAINSGMVIKSNFFKRCGFKYPEYTSYYGTDKAFFDHYLKYNQEYYVLDIDINHDVSNHPHNKDDVRYSQIISSVNFFWMQHLKGNYALKFLYIIYIILYRIKLSILRKNLIFIKSIVSLGNK</sequence>
<organism evidence="3">
    <name type="scientific">Shigella boydii</name>
    <dbReference type="NCBI Taxonomy" id="621"/>
    <lineage>
        <taxon>Bacteria</taxon>
        <taxon>Pseudomonadati</taxon>
        <taxon>Pseudomonadota</taxon>
        <taxon>Gammaproteobacteria</taxon>
        <taxon>Enterobacterales</taxon>
        <taxon>Enterobacteriaceae</taxon>
        <taxon>Shigella</taxon>
    </lineage>
</organism>
<dbReference type="InterPro" id="IPR029044">
    <property type="entry name" value="Nucleotide-diphossugar_trans"/>
</dbReference>
<feature type="transmembrane region" description="Helical" evidence="1">
    <location>
        <begin position="244"/>
        <end position="263"/>
    </location>
</feature>
<accession>Q6QQW8</accession>
<evidence type="ECO:0000313" key="3">
    <source>
        <dbReference type="EMBL" id="AAS98032.1"/>
    </source>
</evidence>
<name>Q6QQW8_SHIBO</name>
<dbReference type="SUPFAM" id="SSF53448">
    <property type="entry name" value="Nucleotide-diphospho-sugar transferases"/>
    <property type="match status" value="1"/>
</dbReference>
<protein>
    <submittedName>
        <fullName evidence="3">WbsW</fullName>
    </submittedName>
</protein>
<keyword evidence="1" id="KW-0812">Transmembrane</keyword>
<dbReference type="CAZy" id="GT2">
    <property type="family name" value="Glycosyltransferase Family 2"/>
</dbReference>
<evidence type="ECO:0000259" key="2">
    <source>
        <dbReference type="Pfam" id="PF00535"/>
    </source>
</evidence>
<reference evidence="3" key="1">
    <citation type="journal article" date="2004" name="FEMS Microbiol. Lett.">
        <title>The O-antigen gene cluster of Shigella boydii O11 and functional identification of its wzy gene.</title>
        <authorList>
            <person name="Tao J."/>
            <person name="Feng L."/>
            <person name="Guo H."/>
            <person name="Li Y."/>
            <person name="Wang L."/>
        </authorList>
    </citation>
    <scope>NUCLEOTIDE SEQUENCE</scope>
</reference>
<dbReference type="Pfam" id="PF00535">
    <property type="entry name" value="Glycos_transf_2"/>
    <property type="match status" value="1"/>
</dbReference>
<evidence type="ECO:0000256" key="1">
    <source>
        <dbReference type="SAM" id="Phobius"/>
    </source>
</evidence>
<proteinExistence type="predicted"/>
<gene>
    <name evidence="3" type="primary">wbsW</name>
</gene>
<dbReference type="AlphaFoldDB" id="Q6QQW8"/>
<dbReference type="EMBL" id="AY529126">
    <property type="protein sequence ID" value="AAS98032.1"/>
    <property type="molecule type" value="Genomic_DNA"/>
</dbReference>
<dbReference type="RefSeq" id="WP_134795683.1">
    <property type="nucleotide sequence ID" value="NZ_CP026846.1"/>
</dbReference>
<keyword evidence="1" id="KW-1133">Transmembrane helix</keyword>
<dbReference type="InterPro" id="IPR001173">
    <property type="entry name" value="Glyco_trans_2-like"/>
</dbReference>
<keyword evidence="1" id="KW-0472">Membrane</keyword>
<dbReference type="Gene3D" id="3.90.550.10">
    <property type="entry name" value="Spore Coat Polysaccharide Biosynthesis Protein SpsA, Chain A"/>
    <property type="match status" value="1"/>
</dbReference>